<dbReference type="RefSeq" id="WP_269834512.1">
    <property type="nucleotide sequence ID" value="NZ_JAPZLR010000001.1"/>
</dbReference>
<organism evidence="1 2">
    <name type="scientific">Agrobacterium salinitolerans</name>
    <dbReference type="NCBI Taxonomy" id="1183413"/>
    <lineage>
        <taxon>Bacteria</taxon>
        <taxon>Pseudomonadati</taxon>
        <taxon>Pseudomonadota</taxon>
        <taxon>Alphaproteobacteria</taxon>
        <taxon>Hyphomicrobiales</taxon>
        <taxon>Rhizobiaceae</taxon>
        <taxon>Rhizobium/Agrobacterium group</taxon>
        <taxon>Agrobacterium</taxon>
    </lineage>
</organism>
<proteinExistence type="predicted"/>
<gene>
    <name evidence="1" type="ORF">O9X88_02180</name>
</gene>
<comment type="caution">
    <text evidence="1">The sequence shown here is derived from an EMBL/GenBank/DDBJ whole genome shotgun (WGS) entry which is preliminary data.</text>
</comment>
<protein>
    <submittedName>
        <fullName evidence="1">Uncharacterized protein</fullName>
    </submittedName>
</protein>
<dbReference type="AlphaFoldDB" id="A0A9X3KKB0"/>
<evidence type="ECO:0000313" key="2">
    <source>
        <dbReference type="Proteomes" id="UP001151018"/>
    </source>
</evidence>
<evidence type="ECO:0000313" key="1">
    <source>
        <dbReference type="EMBL" id="MCZ7936342.1"/>
    </source>
</evidence>
<name>A0A9X3KKB0_9HYPH</name>
<sequence>MLIAFSFLAGPVGEAKAENPTREKCTCNLNPDDPPEDGAWVKNASACWSTEVREQNWCDVVVESLQGPQSTSAELLSNADSPPGLVNILRSRFDNFIKVSEVEGSIVNLNQATEIVASRLKENDVLVANCVTAFVGGKRGFVQDGDGGVVCRVSESSGWLRLEIPVDGARIAYMVAPVP</sequence>
<dbReference type="Proteomes" id="UP001151018">
    <property type="component" value="Unassembled WGS sequence"/>
</dbReference>
<accession>A0A9X3KKB0</accession>
<reference evidence="1" key="1">
    <citation type="submission" date="2022-12" db="EMBL/GenBank/DDBJ databases">
        <title>Draft genome sequences of 22 rhizogenic Agrobacterium biovar 1 strains, the causative agent of hairy root disease.</title>
        <authorList>
            <person name="Kim N."/>
            <person name="Vargas P."/>
            <person name="Rediers H."/>
        </authorList>
    </citation>
    <scope>NUCLEOTIDE SEQUENCE</scope>
    <source>
        <strain evidence="1">ST15.13.006</strain>
    </source>
</reference>
<dbReference type="EMBL" id="JAPZLR010000001">
    <property type="protein sequence ID" value="MCZ7936342.1"/>
    <property type="molecule type" value="Genomic_DNA"/>
</dbReference>